<feature type="transmembrane region" description="Helical" evidence="1">
    <location>
        <begin position="12"/>
        <end position="31"/>
    </location>
</feature>
<organism evidence="2 3">
    <name type="scientific">Leucosporidium creatinivorum</name>
    <dbReference type="NCBI Taxonomy" id="106004"/>
    <lineage>
        <taxon>Eukaryota</taxon>
        <taxon>Fungi</taxon>
        <taxon>Dikarya</taxon>
        <taxon>Basidiomycota</taxon>
        <taxon>Pucciniomycotina</taxon>
        <taxon>Microbotryomycetes</taxon>
        <taxon>Leucosporidiales</taxon>
        <taxon>Leucosporidium</taxon>
    </lineage>
</organism>
<evidence type="ECO:0000313" key="2">
    <source>
        <dbReference type="EMBL" id="ORY89289.1"/>
    </source>
</evidence>
<keyword evidence="1" id="KW-0472">Membrane</keyword>
<keyword evidence="1" id="KW-0812">Transmembrane</keyword>
<dbReference type="InParanoid" id="A0A1Y2G0N9"/>
<evidence type="ECO:0000256" key="1">
    <source>
        <dbReference type="SAM" id="Phobius"/>
    </source>
</evidence>
<sequence length="190" mass="20138">MALLVLIRTVLYSVFAFWALLTFILAAAFVGQTNKDGLGYSQSAAELIAAGILGLATLPVLHFLFHRRANGSILSSILVELIAVSVIWLLFLGGAAAISNDVLPFVGSRFCDASFCHLGQATAAFAWLSWITLTALLGLVLFDLIYFSIKSKAAWKEPFAAHAAAGTTKGEAAPAQGTAEMTQQQPAVHV</sequence>
<dbReference type="STRING" id="106004.A0A1Y2G0N9"/>
<feature type="transmembrane region" description="Helical" evidence="1">
    <location>
        <begin position="127"/>
        <end position="149"/>
    </location>
</feature>
<gene>
    <name evidence="2" type="ORF">BCR35DRAFT_300408</name>
</gene>
<proteinExistence type="predicted"/>
<dbReference type="Proteomes" id="UP000193467">
    <property type="component" value="Unassembled WGS sequence"/>
</dbReference>
<evidence type="ECO:0000313" key="3">
    <source>
        <dbReference type="Proteomes" id="UP000193467"/>
    </source>
</evidence>
<keyword evidence="3" id="KW-1185">Reference proteome</keyword>
<dbReference type="AlphaFoldDB" id="A0A1Y2G0N9"/>
<name>A0A1Y2G0N9_9BASI</name>
<reference evidence="2 3" key="1">
    <citation type="submission" date="2016-07" db="EMBL/GenBank/DDBJ databases">
        <title>Pervasive Adenine N6-methylation of Active Genes in Fungi.</title>
        <authorList>
            <consortium name="DOE Joint Genome Institute"/>
            <person name="Mondo S.J."/>
            <person name="Dannebaum R.O."/>
            <person name="Kuo R.C."/>
            <person name="Labutti K."/>
            <person name="Haridas S."/>
            <person name="Kuo A."/>
            <person name="Salamov A."/>
            <person name="Ahrendt S.R."/>
            <person name="Lipzen A."/>
            <person name="Sullivan W."/>
            <person name="Andreopoulos W.B."/>
            <person name="Clum A."/>
            <person name="Lindquist E."/>
            <person name="Daum C."/>
            <person name="Ramamoorthy G.K."/>
            <person name="Gryganskyi A."/>
            <person name="Culley D."/>
            <person name="Magnuson J.K."/>
            <person name="James T.Y."/>
            <person name="O'Malley M.A."/>
            <person name="Stajich J.E."/>
            <person name="Spatafora J.W."/>
            <person name="Visel A."/>
            <person name="Grigoriev I.V."/>
        </authorList>
    </citation>
    <scope>NUCLEOTIDE SEQUENCE [LARGE SCALE GENOMIC DNA]</scope>
    <source>
        <strain evidence="2 3">62-1032</strain>
    </source>
</reference>
<accession>A0A1Y2G0N9</accession>
<protein>
    <recommendedName>
        <fullName evidence="4">MARVEL domain-containing protein</fullName>
    </recommendedName>
</protein>
<comment type="caution">
    <text evidence="2">The sequence shown here is derived from an EMBL/GenBank/DDBJ whole genome shotgun (WGS) entry which is preliminary data.</text>
</comment>
<dbReference type="EMBL" id="MCGR01000006">
    <property type="protein sequence ID" value="ORY89289.1"/>
    <property type="molecule type" value="Genomic_DNA"/>
</dbReference>
<feature type="transmembrane region" description="Helical" evidence="1">
    <location>
        <begin position="43"/>
        <end position="65"/>
    </location>
</feature>
<feature type="transmembrane region" description="Helical" evidence="1">
    <location>
        <begin position="77"/>
        <end position="98"/>
    </location>
</feature>
<dbReference type="OrthoDB" id="2501127at2759"/>
<evidence type="ECO:0008006" key="4">
    <source>
        <dbReference type="Google" id="ProtNLM"/>
    </source>
</evidence>
<keyword evidence="1" id="KW-1133">Transmembrane helix</keyword>